<evidence type="ECO:0000313" key="2">
    <source>
        <dbReference type="Proteomes" id="UP001212997"/>
    </source>
</evidence>
<organism evidence="1 2">
    <name type="scientific">Meripilus lineatus</name>
    <dbReference type="NCBI Taxonomy" id="2056292"/>
    <lineage>
        <taxon>Eukaryota</taxon>
        <taxon>Fungi</taxon>
        <taxon>Dikarya</taxon>
        <taxon>Basidiomycota</taxon>
        <taxon>Agaricomycotina</taxon>
        <taxon>Agaricomycetes</taxon>
        <taxon>Polyporales</taxon>
        <taxon>Meripilaceae</taxon>
        <taxon>Meripilus</taxon>
    </lineage>
</organism>
<sequence>MMKRLASRETGKNRGGFVPVFRDPLFSRYVKVSGLSQTALPSDLRRLCVKNNVESIASTAIIYKRFSTTGEGLITLSDPNTAERSLKALERGMVGGLVVSSRCIPAPADATPARSRGQKGKLEAAKRGLIQGDGPNGGIADRGNAVLISGLPGKMTGDALRTYFKTFRFESQEGVKAITKLELPEGIVSLYSRHLVRMASQAEAHRLVRRFHMTFYQSEVWGTRYLMKAHVVY</sequence>
<dbReference type="InterPro" id="IPR035979">
    <property type="entry name" value="RBD_domain_sf"/>
</dbReference>
<dbReference type="GO" id="GO:0003676">
    <property type="term" value="F:nucleic acid binding"/>
    <property type="evidence" value="ECO:0007669"/>
    <property type="project" value="InterPro"/>
</dbReference>
<dbReference type="EMBL" id="JANAWD010000522">
    <property type="protein sequence ID" value="KAJ3478303.1"/>
    <property type="molecule type" value="Genomic_DNA"/>
</dbReference>
<gene>
    <name evidence="1" type="ORF">NLI96_g9854</name>
</gene>
<protein>
    <recommendedName>
        <fullName evidence="3">RRM domain-containing protein</fullName>
    </recommendedName>
</protein>
<name>A0AAD5YAL6_9APHY</name>
<dbReference type="SUPFAM" id="SSF54928">
    <property type="entry name" value="RNA-binding domain, RBD"/>
    <property type="match status" value="1"/>
</dbReference>
<dbReference type="Proteomes" id="UP001212997">
    <property type="component" value="Unassembled WGS sequence"/>
</dbReference>
<proteinExistence type="predicted"/>
<evidence type="ECO:0008006" key="3">
    <source>
        <dbReference type="Google" id="ProtNLM"/>
    </source>
</evidence>
<evidence type="ECO:0000313" key="1">
    <source>
        <dbReference type="EMBL" id="KAJ3478303.1"/>
    </source>
</evidence>
<keyword evidence="2" id="KW-1185">Reference proteome</keyword>
<comment type="caution">
    <text evidence="1">The sequence shown here is derived from an EMBL/GenBank/DDBJ whole genome shotgun (WGS) entry which is preliminary data.</text>
</comment>
<reference evidence="1" key="1">
    <citation type="submission" date="2022-07" db="EMBL/GenBank/DDBJ databases">
        <title>Genome Sequence of Physisporinus lineatus.</title>
        <authorList>
            <person name="Buettner E."/>
        </authorList>
    </citation>
    <scope>NUCLEOTIDE SEQUENCE</scope>
    <source>
        <strain evidence="1">VT162</strain>
    </source>
</reference>
<accession>A0AAD5YAL6</accession>
<dbReference type="AlphaFoldDB" id="A0AAD5YAL6"/>